<dbReference type="InterPro" id="IPR006837">
    <property type="entry name" value="Divergent_DAC"/>
</dbReference>
<evidence type="ECO:0000256" key="2">
    <source>
        <dbReference type="SAM" id="SignalP"/>
    </source>
</evidence>
<gene>
    <name evidence="3" type="ORF">N5I32_06575</name>
</gene>
<dbReference type="InterPro" id="IPR011330">
    <property type="entry name" value="Glyco_hydro/deAcase_b/a-brl"/>
</dbReference>
<dbReference type="EMBL" id="JAOCQF010000001">
    <property type="protein sequence ID" value="MCT8329171.1"/>
    <property type="molecule type" value="Genomic_DNA"/>
</dbReference>
<reference evidence="4" key="1">
    <citation type="submission" date="2023-07" db="EMBL/GenBank/DDBJ databases">
        <title>Defluviimonas sediminis sp. nov., isolated from mangrove sediment.</title>
        <authorList>
            <person name="Liu L."/>
            <person name="Li J."/>
            <person name="Huang Y."/>
            <person name="Pan J."/>
            <person name="Li M."/>
        </authorList>
    </citation>
    <scope>NUCLEOTIDE SEQUENCE [LARGE SCALE GENOMIC DNA]</scope>
    <source>
        <strain evidence="4">FT324</strain>
    </source>
</reference>
<feature type="signal peptide" evidence="2">
    <location>
        <begin position="1"/>
        <end position="27"/>
    </location>
</feature>
<feature type="chain" id="PRO_5046781531" evidence="2">
    <location>
        <begin position="28"/>
        <end position="523"/>
    </location>
</feature>
<dbReference type="Gene3D" id="3.20.20.370">
    <property type="entry name" value="Glycoside hydrolase/deacetylase"/>
    <property type="match status" value="1"/>
</dbReference>
<organism evidence="3 4">
    <name type="scientific">Albidovulum sediminis</name>
    <dbReference type="NCBI Taxonomy" id="3066345"/>
    <lineage>
        <taxon>Bacteria</taxon>
        <taxon>Pseudomonadati</taxon>
        <taxon>Pseudomonadota</taxon>
        <taxon>Alphaproteobacteria</taxon>
        <taxon>Rhodobacterales</taxon>
        <taxon>Paracoccaceae</taxon>
        <taxon>Albidovulum</taxon>
    </lineage>
</organism>
<dbReference type="Proteomes" id="UP001205601">
    <property type="component" value="Unassembled WGS sequence"/>
</dbReference>
<name>A0ABT2NJS6_9RHOB</name>
<feature type="compositionally biased region" description="Low complexity" evidence="1">
    <location>
        <begin position="152"/>
        <end position="194"/>
    </location>
</feature>
<dbReference type="CDD" id="cd10936">
    <property type="entry name" value="CE4_DAC2"/>
    <property type="match status" value="1"/>
</dbReference>
<feature type="compositionally biased region" description="Low complexity" evidence="1">
    <location>
        <begin position="202"/>
        <end position="233"/>
    </location>
</feature>
<dbReference type="SUPFAM" id="SSF88713">
    <property type="entry name" value="Glycoside hydrolase/deacetylase"/>
    <property type="match status" value="1"/>
</dbReference>
<dbReference type="Pfam" id="PF04748">
    <property type="entry name" value="Polysacc_deac_2"/>
    <property type="match status" value="1"/>
</dbReference>
<evidence type="ECO:0000256" key="1">
    <source>
        <dbReference type="SAM" id="MobiDB-lite"/>
    </source>
</evidence>
<feature type="region of interest" description="Disordered" evidence="1">
    <location>
        <begin position="45"/>
        <end position="233"/>
    </location>
</feature>
<proteinExistence type="predicted"/>
<feature type="compositionally biased region" description="Low complexity" evidence="1">
    <location>
        <begin position="112"/>
        <end position="137"/>
    </location>
</feature>
<comment type="caution">
    <text evidence="3">The sequence shown here is derived from an EMBL/GenBank/DDBJ whole genome shotgun (WGS) entry which is preliminary data.</text>
</comment>
<keyword evidence="4" id="KW-1185">Reference proteome</keyword>
<keyword evidence="2" id="KW-0732">Signal</keyword>
<feature type="compositionally biased region" description="Low complexity" evidence="1">
    <location>
        <begin position="272"/>
        <end position="286"/>
    </location>
</feature>
<dbReference type="RefSeq" id="WP_261494590.1">
    <property type="nucleotide sequence ID" value="NZ_JAOCQF010000001.1"/>
</dbReference>
<feature type="compositionally biased region" description="Low complexity" evidence="1">
    <location>
        <begin position="46"/>
        <end position="66"/>
    </location>
</feature>
<accession>A0ABT2NJS6</accession>
<sequence>MGKNTLAGLLMGTALGGAIAAVLSLQAAPPGAQLEALHAAAEKARAAAGGTEGDAAPAAMPEPDAAAEARPEVEPAPDASASGTAAPAPETPIVEVPAGSEFARARPEEDPATPATEPAAAAPAAPAVSEPAAEAAPDLPEVSTASQPESQTEAPVAPEAPAVTAEAGAPAAEGAAPAAGTVADPAPQPTADDAGNALPQLPEGQGATAEAEAPADAPAGEPAGEPAAEATAPVTAEAAPAGLADQLEAAGTGEPVLPGQKVGQLPTIGGQTAEPATEPVAEAAPDAAEEAADLPALLRYAAPFDASGAGPIVSIVLLDVGEGRGGVDEATIRAISFPVTIALDPASSNARERAGTYRAAGFELAILATNGLQRGMTAKDVEVAVEALSTGLPETVAMIPAPDALFQIDREVVKHLAVAIKDDGRGLITYARGLNVAGQAAEQADVPHASVDRVVDEYKEDAAAVRRFLDRAAFDAGQKGRSVIVAHAYPETLKALYDWVATGPKGVTLAPVSAGMIAERAGE</sequence>
<evidence type="ECO:0000313" key="4">
    <source>
        <dbReference type="Proteomes" id="UP001205601"/>
    </source>
</evidence>
<evidence type="ECO:0000313" key="3">
    <source>
        <dbReference type="EMBL" id="MCT8329171.1"/>
    </source>
</evidence>
<feature type="region of interest" description="Disordered" evidence="1">
    <location>
        <begin position="253"/>
        <end position="288"/>
    </location>
</feature>
<protein>
    <submittedName>
        <fullName evidence="3">Divergent polysaccharide deacetylase family protein</fullName>
    </submittedName>
</protein>